<evidence type="ECO:0000256" key="10">
    <source>
        <dbReference type="SAM" id="MobiDB-lite"/>
    </source>
</evidence>
<dbReference type="PANTHER" id="PTHR21738:SF0">
    <property type="entry name" value="RIBOSOMAL RNA PROCESSING PROTEIN 36 HOMOLOG"/>
    <property type="match status" value="1"/>
</dbReference>
<feature type="region of interest" description="Disordered" evidence="10">
    <location>
        <begin position="118"/>
        <end position="145"/>
    </location>
</feature>
<evidence type="ECO:0000256" key="9">
    <source>
        <dbReference type="RuleBase" id="RU368027"/>
    </source>
</evidence>
<reference evidence="11" key="1">
    <citation type="submission" date="2014-09" db="EMBL/GenBank/DDBJ databases">
        <title>Draft genome sequence of an oleaginous Mucoromycotina fungus Mucor ambiguus NBRC6742.</title>
        <authorList>
            <person name="Takeda I."/>
            <person name="Yamane N."/>
            <person name="Morita T."/>
            <person name="Tamano K."/>
            <person name="Machida M."/>
            <person name="Baker S."/>
            <person name="Koike H."/>
        </authorList>
    </citation>
    <scope>NUCLEOTIDE SEQUENCE</scope>
    <source>
        <strain evidence="11">NBRC 6742</strain>
    </source>
</reference>
<sequence>MVIKKRQQYEESESEQEEEYTYANDSQDEDDEELEQSEEEGDENNEDEEDEEEYKAAQLAKIKRDLAHVSFEQLADLKGKMGEKGFVKDEKKKISKDQILKDLKGAVGKLKKTNKVKLTKQDMKRESKHRPMEVSSKRAVGRHRDVVQLQAEKRRDPRFDKLSGQLNQDLFEKSYGFLNDYKKSEMEMLRESIKKEQDEEKQEHMKGLLLKMVSADKQEQERKRKQALLRDRKKQESELVKQGKTPYFLKRSEKRKLDLMDRYEKLGAKSVDRILEKRRKRNTTKDRKHLPFNKRRSAAE</sequence>
<dbReference type="Proteomes" id="UP000053815">
    <property type="component" value="Unassembled WGS sequence"/>
</dbReference>
<comment type="subcellular location">
    <subcellularLocation>
        <location evidence="1 9">Nucleus</location>
        <location evidence="1 9">Nucleolus</location>
    </subcellularLocation>
</comment>
<dbReference type="STRING" id="91626.A0A0C9MUD0"/>
<comment type="function">
    <text evidence="8 9">Component of the 90S pre-ribosome involved in the maturation of rRNAs. Required for early cleavages of the pre-RNAs in the 40S ribosomal subunit maturation pathway.</text>
</comment>
<keyword evidence="5" id="KW-0175">Coiled coil</keyword>
<feature type="region of interest" description="Disordered" evidence="10">
    <location>
        <begin position="190"/>
        <end position="245"/>
    </location>
</feature>
<accession>A0A0C9MUD0</accession>
<dbReference type="GO" id="GO:0000462">
    <property type="term" value="P:maturation of SSU-rRNA from tricistronic rRNA transcript (SSU-rRNA, 5.8S rRNA, LSU-rRNA)"/>
    <property type="evidence" value="ECO:0007669"/>
    <property type="project" value="TreeGrafter"/>
</dbReference>
<dbReference type="AlphaFoldDB" id="A0A0C9MUD0"/>
<evidence type="ECO:0000313" key="11">
    <source>
        <dbReference type="EMBL" id="GAN07042.1"/>
    </source>
</evidence>
<evidence type="ECO:0000256" key="7">
    <source>
        <dbReference type="ARBA" id="ARBA00023274"/>
    </source>
</evidence>
<dbReference type="PANTHER" id="PTHR21738">
    <property type="entry name" value="RIBOSOMAL RNA PROCESSING PROTEIN 36 HOMOLOG"/>
    <property type="match status" value="1"/>
</dbReference>
<evidence type="ECO:0000256" key="5">
    <source>
        <dbReference type="ARBA" id="ARBA00023054"/>
    </source>
</evidence>
<comment type="similarity">
    <text evidence="2 9">Belongs to the RRP36 family.</text>
</comment>
<evidence type="ECO:0000256" key="6">
    <source>
        <dbReference type="ARBA" id="ARBA00023242"/>
    </source>
</evidence>
<feature type="compositionally biased region" description="Basic residues" evidence="10">
    <location>
        <begin position="276"/>
        <end position="300"/>
    </location>
</feature>
<name>A0A0C9MUD0_9FUNG</name>
<dbReference type="GO" id="GO:0005730">
    <property type="term" value="C:nucleolus"/>
    <property type="evidence" value="ECO:0007669"/>
    <property type="project" value="UniProtKB-SubCell"/>
</dbReference>
<keyword evidence="12" id="KW-1185">Reference proteome</keyword>
<evidence type="ECO:0000256" key="2">
    <source>
        <dbReference type="ARBA" id="ARBA00009418"/>
    </source>
</evidence>
<evidence type="ECO:0000256" key="4">
    <source>
        <dbReference type="ARBA" id="ARBA00022552"/>
    </source>
</evidence>
<organism evidence="11">
    <name type="scientific">Mucor ambiguus</name>
    <dbReference type="NCBI Taxonomy" id="91626"/>
    <lineage>
        <taxon>Eukaryota</taxon>
        <taxon>Fungi</taxon>
        <taxon>Fungi incertae sedis</taxon>
        <taxon>Mucoromycota</taxon>
        <taxon>Mucoromycotina</taxon>
        <taxon>Mucoromycetes</taxon>
        <taxon>Mucorales</taxon>
        <taxon>Mucorineae</taxon>
        <taxon>Mucoraceae</taxon>
        <taxon>Mucor</taxon>
    </lineage>
</organism>
<evidence type="ECO:0000256" key="8">
    <source>
        <dbReference type="ARBA" id="ARBA00025053"/>
    </source>
</evidence>
<feature type="compositionally biased region" description="Basic and acidic residues" evidence="10">
    <location>
        <begin position="214"/>
        <end position="241"/>
    </location>
</feature>
<evidence type="ECO:0000256" key="3">
    <source>
        <dbReference type="ARBA" id="ARBA00022517"/>
    </source>
</evidence>
<keyword evidence="7 9" id="KW-0687">Ribonucleoprotein</keyword>
<keyword evidence="4 9" id="KW-0698">rRNA processing</keyword>
<dbReference type="GO" id="GO:0030686">
    <property type="term" value="C:90S preribosome"/>
    <property type="evidence" value="ECO:0007669"/>
    <property type="project" value="TreeGrafter"/>
</dbReference>
<keyword evidence="3 9" id="KW-0690">Ribosome biogenesis</keyword>
<feature type="compositionally biased region" description="Acidic residues" evidence="10">
    <location>
        <begin position="10"/>
        <end position="53"/>
    </location>
</feature>
<evidence type="ECO:0000256" key="1">
    <source>
        <dbReference type="ARBA" id="ARBA00004604"/>
    </source>
</evidence>
<feature type="region of interest" description="Disordered" evidence="10">
    <location>
        <begin position="275"/>
        <end position="300"/>
    </location>
</feature>
<evidence type="ECO:0000313" key="12">
    <source>
        <dbReference type="Proteomes" id="UP000053815"/>
    </source>
</evidence>
<feature type="compositionally biased region" description="Basic and acidic residues" evidence="10">
    <location>
        <begin position="119"/>
        <end position="145"/>
    </location>
</feature>
<gene>
    <name evidence="11" type="ORF">MAM1_0145d06532</name>
</gene>
<comment type="subunit">
    <text evidence="9">Associates with 90S and pre-40S pre-ribosomal particles.</text>
</comment>
<proteinExistence type="inferred from homology"/>
<dbReference type="InterPro" id="IPR009292">
    <property type="entry name" value="RRP36"/>
</dbReference>
<protein>
    <recommendedName>
        <fullName evidence="9">rRNA biogenesis protein RRP36</fullName>
    </recommendedName>
</protein>
<feature type="compositionally biased region" description="Basic and acidic residues" evidence="10">
    <location>
        <begin position="190"/>
        <end position="206"/>
    </location>
</feature>
<keyword evidence="6 9" id="KW-0539">Nucleus</keyword>
<feature type="region of interest" description="Disordered" evidence="10">
    <location>
        <begin position="1"/>
        <end position="56"/>
    </location>
</feature>
<dbReference type="Pfam" id="PF06102">
    <property type="entry name" value="RRP36"/>
    <property type="match status" value="1"/>
</dbReference>
<dbReference type="EMBL" id="DF836434">
    <property type="protein sequence ID" value="GAN07042.1"/>
    <property type="molecule type" value="Genomic_DNA"/>
</dbReference>
<dbReference type="OrthoDB" id="448446at2759"/>